<feature type="compositionally biased region" description="Pro residues" evidence="1">
    <location>
        <begin position="24"/>
        <end position="50"/>
    </location>
</feature>
<dbReference type="Proteomes" id="UP000485058">
    <property type="component" value="Unassembled WGS sequence"/>
</dbReference>
<protein>
    <submittedName>
        <fullName evidence="2">Uncharacterized protein</fullName>
    </submittedName>
</protein>
<keyword evidence="3" id="KW-1185">Reference proteome</keyword>
<evidence type="ECO:0000313" key="3">
    <source>
        <dbReference type="Proteomes" id="UP000485058"/>
    </source>
</evidence>
<organism evidence="2 3">
    <name type="scientific">Haematococcus lacustris</name>
    <name type="common">Green alga</name>
    <name type="synonym">Haematococcus pluvialis</name>
    <dbReference type="NCBI Taxonomy" id="44745"/>
    <lineage>
        <taxon>Eukaryota</taxon>
        <taxon>Viridiplantae</taxon>
        <taxon>Chlorophyta</taxon>
        <taxon>core chlorophytes</taxon>
        <taxon>Chlorophyceae</taxon>
        <taxon>CS clade</taxon>
        <taxon>Chlamydomonadales</taxon>
        <taxon>Haematococcaceae</taxon>
        <taxon>Haematococcus</taxon>
    </lineage>
</organism>
<dbReference type="EMBL" id="BLLF01000611">
    <property type="protein sequence ID" value="GFH13430.1"/>
    <property type="molecule type" value="Genomic_DNA"/>
</dbReference>
<comment type="caution">
    <text evidence="2">The sequence shown here is derived from an EMBL/GenBank/DDBJ whole genome shotgun (WGS) entry which is preliminary data.</text>
</comment>
<feature type="region of interest" description="Disordered" evidence="1">
    <location>
        <begin position="1"/>
        <end position="52"/>
    </location>
</feature>
<reference evidence="2 3" key="1">
    <citation type="submission" date="2020-02" db="EMBL/GenBank/DDBJ databases">
        <title>Draft genome sequence of Haematococcus lacustris strain NIES-144.</title>
        <authorList>
            <person name="Morimoto D."/>
            <person name="Nakagawa S."/>
            <person name="Yoshida T."/>
            <person name="Sawayama S."/>
        </authorList>
    </citation>
    <scope>NUCLEOTIDE SEQUENCE [LARGE SCALE GENOMIC DNA]</scope>
    <source>
        <strain evidence="2 3">NIES-144</strain>
    </source>
</reference>
<name>A0A699YUD8_HAELA</name>
<proteinExistence type="predicted"/>
<evidence type="ECO:0000256" key="1">
    <source>
        <dbReference type="SAM" id="MobiDB-lite"/>
    </source>
</evidence>
<sequence length="136" mass="14592">MRDAYSQNSTKPAFRAGVSAQPTFSPPSPAPPALAPRPPGPPLSAPPQPHPLLQTCPLPCAPQVVQLLRDYLQDNSTAVQVTDFCASNRTFASFTVGRTVYNGTWPILLVNVALHTPLPHMLPGITSSLGRLTNNW</sequence>
<gene>
    <name evidence="2" type="ORF">HaLaN_09315</name>
</gene>
<accession>A0A699YUD8</accession>
<evidence type="ECO:0000313" key="2">
    <source>
        <dbReference type="EMBL" id="GFH13430.1"/>
    </source>
</evidence>
<dbReference type="AlphaFoldDB" id="A0A699YUD8"/>
<feature type="compositionally biased region" description="Polar residues" evidence="1">
    <location>
        <begin position="1"/>
        <end position="11"/>
    </location>
</feature>